<dbReference type="InterPro" id="IPR035398">
    <property type="entry name" value="Bac_rhamnosid_C"/>
</dbReference>
<dbReference type="InterPro" id="IPR016007">
    <property type="entry name" value="Alpha_rhamnosid"/>
</dbReference>
<reference evidence="9" key="1">
    <citation type="journal article" date="2019" name="Int. J. Syst. Evol. Microbiol.">
        <title>The Global Catalogue of Microorganisms (GCM) 10K type strain sequencing project: providing services to taxonomists for standard genome sequencing and annotation.</title>
        <authorList>
            <consortium name="The Broad Institute Genomics Platform"/>
            <consortium name="The Broad Institute Genome Sequencing Center for Infectious Disease"/>
            <person name="Wu L."/>
            <person name="Ma J."/>
        </authorList>
    </citation>
    <scope>NUCLEOTIDE SEQUENCE [LARGE SCALE GENOMIC DNA]</scope>
    <source>
        <strain evidence="9">NBRC 112416</strain>
    </source>
</reference>
<accession>A0ABQ5W9I6</accession>
<dbReference type="InterPro" id="IPR012341">
    <property type="entry name" value="6hp_glycosidase-like_sf"/>
</dbReference>
<dbReference type="Proteomes" id="UP001156691">
    <property type="component" value="Unassembled WGS sequence"/>
</dbReference>
<keyword evidence="3" id="KW-0378">Hydrolase</keyword>
<dbReference type="Gene3D" id="1.50.10.10">
    <property type="match status" value="1"/>
</dbReference>
<gene>
    <name evidence="8" type="ORF">GCM10010862_40280</name>
</gene>
<dbReference type="Pfam" id="PF05592">
    <property type="entry name" value="Bac_rhamnosid"/>
    <property type="match status" value="1"/>
</dbReference>
<dbReference type="Pfam" id="PF17390">
    <property type="entry name" value="Bac_rhamnosid_C"/>
    <property type="match status" value="1"/>
</dbReference>
<dbReference type="EMBL" id="BSNS01000022">
    <property type="protein sequence ID" value="GLQ56769.1"/>
    <property type="molecule type" value="Genomic_DNA"/>
</dbReference>
<dbReference type="EC" id="3.2.1.40" evidence="2"/>
<evidence type="ECO:0000259" key="5">
    <source>
        <dbReference type="Pfam" id="PF08531"/>
    </source>
</evidence>
<dbReference type="PANTHER" id="PTHR33307">
    <property type="entry name" value="ALPHA-RHAMNOSIDASE (EUROFUNG)"/>
    <property type="match status" value="1"/>
</dbReference>
<organism evidence="8 9">
    <name type="scientific">Devosia nitrariae</name>
    <dbReference type="NCBI Taxonomy" id="2071872"/>
    <lineage>
        <taxon>Bacteria</taxon>
        <taxon>Pseudomonadati</taxon>
        <taxon>Pseudomonadota</taxon>
        <taxon>Alphaproteobacteria</taxon>
        <taxon>Hyphomicrobiales</taxon>
        <taxon>Devosiaceae</taxon>
        <taxon>Devosia</taxon>
    </lineage>
</organism>
<evidence type="ECO:0000256" key="3">
    <source>
        <dbReference type="ARBA" id="ARBA00022801"/>
    </source>
</evidence>
<dbReference type="Gene3D" id="2.60.420.10">
    <property type="entry name" value="Maltose phosphorylase, domain 3"/>
    <property type="match status" value="1"/>
</dbReference>
<keyword evidence="9" id="KW-1185">Reference proteome</keyword>
<evidence type="ECO:0000313" key="8">
    <source>
        <dbReference type="EMBL" id="GLQ56769.1"/>
    </source>
</evidence>
<evidence type="ECO:0000313" key="9">
    <source>
        <dbReference type="Proteomes" id="UP001156691"/>
    </source>
</evidence>
<dbReference type="Gene3D" id="2.60.120.260">
    <property type="entry name" value="Galactose-binding domain-like"/>
    <property type="match status" value="2"/>
</dbReference>
<dbReference type="InterPro" id="IPR035396">
    <property type="entry name" value="Bac_rhamnosid6H"/>
</dbReference>
<protein>
    <recommendedName>
        <fullName evidence="2">alpha-L-rhamnosidase</fullName>
        <ecNumber evidence="2">3.2.1.40</ecNumber>
    </recommendedName>
</protein>
<dbReference type="Pfam" id="PF17389">
    <property type="entry name" value="Bac_rhamnosid6H"/>
    <property type="match status" value="1"/>
</dbReference>
<evidence type="ECO:0000259" key="4">
    <source>
        <dbReference type="Pfam" id="PF05592"/>
    </source>
</evidence>
<feature type="domain" description="Alpha-L-rhamnosidase six-hairpin glycosidase" evidence="6">
    <location>
        <begin position="325"/>
        <end position="680"/>
    </location>
</feature>
<dbReference type="PANTHER" id="PTHR33307:SF6">
    <property type="entry name" value="ALPHA-RHAMNOSIDASE (EUROFUNG)-RELATED"/>
    <property type="match status" value="1"/>
</dbReference>
<evidence type="ECO:0000256" key="2">
    <source>
        <dbReference type="ARBA" id="ARBA00012652"/>
    </source>
</evidence>
<evidence type="ECO:0000259" key="6">
    <source>
        <dbReference type="Pfam" id="PF17389"/>
    </source>
</evidence>
<proteinExistence type="predicted"/>
<evidence type="ECO:0000259" key="7">
    <source>
        <dbReference type="Pfam" id="PF17390"/>
    </source>
</evidence>
<evidence type="ECO:0000256" key="1">
    <source>
        <dbReference type="ARBA" id="ARBA00001445"/>
    </source>
</evidence>
<sequence>MSDTIVAPESSAEARVSHNPAAWTAEMVRPTVDAGVGAQASFLRKEFDLANVGGNERLLISAQGLYRAFINGKRVGEDVLTPGWTCYDVRLSYQTYDIADLLRPGRNVIDIWLADGWYRSRMMWPSSNIINCWGDKIGAIAEIRGDGLDPILATDGSWKSGLLPILKSGIYFGEIYDARQEDLPAIGGGEVLPFDKSILVAHETTGVMELEPLPVVSSFTDEEGRTVYDFGQNSAGYVAFTVAGEPGAQIVVDHAEILDKHGQFDRASLRTAEARIEYVLKGGDVESYRPYFTFQGFRYARITIEGRAEIKSIASVPVSSAAHPTAAFTSGHPLVNRLVENTLWSQRANFVEVPTDCPQRDERLGWTGDAQVFAPTACYLNDSETFLRKWLRDVMADQREDGAIAHVTPDPTRMHPQAAPGFFGSTGWGDVICVIPHVLYEHYGDASVFEETLPAMVKWVDFVWSISDGPIVKPPRGWGKRGFTFGDWLQPSGPSVKPLPTIGDDAAATIYLYISSVLTARAAEIVGDDAVAQRMGERAEAVKKAFMREFVTGSGRLAYDDQTSYALAFMHDLIPAEHVEAAKGYFKAAIARCDGRIGTGFIGTPALLPALVKIGETELAGQVFLQEELPGWLYQVKKGATTIWERWDAVMPDGSTHPEGMNSYNHYAYGAVCQWLFEAVAGFRPDPEMPGFKRIIFEPTVIAALSPVAAHHDSRVGRIEAGWALDGNKVAYDVSVPEGAEGLLVLAPDYRDIVVDGSSVLTAADGGKTTARLSPGRHEISFRVQGN</sequence>
<feature type="domain" description="Bacterial alpha-L-rhamnosidase N-terminal" evidence="5">
    <location>
        <begin position="57"/>
        <end position="181"/>
    </location>
</feature>
<feature type="domain" description="Alpha-L-rhamnosidase C-terminal" evidence="7">
    <location>
        <begin position="687"/>
        <end position="755"/>
    </location>
</feature>
<comment type="caution">
    <text evidence="8">The sequence shown here is derived from an EMBL/GenBank/DDBJ whole genome shotgun (WGS) entry which is preliminary data.</text>
</comment>
<comment type="catalytic activity">
    <reaction evidence="1">
        <text>Hydrolysis of terminal non-reducing alpha-L-rhamnose residues in alpha-L-rhamnosides.</text>
        <dbReference type="EC" id="3.2.1.40"/>
    </reaction>
</comment>
<dbReference type="Pfam" id="PF08531">
    <property type="entry name" value="Bac_rhamnosid_N"/>
    <property type="match status" value="1"/>
</dbReference>
<dbReference type="InterPro" id="IPR008928">
    <property type="entry name" value="6-hairpin_glycosidase_sf"/>
</dbReference>
<dbReference type="SUPFAM" id="SSF48208">
    <property type="entry name" value="Six-hairpin glycosidases"/>
    <property type="match status" value="1"/>
</dbReference>
<dbReference type="InterPro" id="IPR008902">
    <property type="entry name" value="Rhamnosid_concanavalin"/>
</dbReference>
<feature type="domain" description="Alpha-L-rhamnosidase concanavalin-like" evidence="4">
    <location>
        <begin position="222"/>
        <end position="305"/>
    </location>
</feature>
<name>A0ABQ5W9I6_9HYPH</name>
<dbReference type="InterPro" id="IPR013737">
    <property type="entry name" value="Bac_rhamnosid_N"/>
</dbReference>